<evidence type="ECO:0000313" key="1">
    <source>
        <dbReference type="EMBL" id="CDW86886.1"/>
    </source>
</evidence>
<dbReference type="Proteomes" id="UP000039865">
    <property type="component" value="Unassembled WGS sequence"/>
</dbReference>
<dbReference type="EMBL" id="CCKQ01015076">
    <property type="protein sequence ID" value="CDW86886.1"/>
    <property type="molecule type" value="Genomic_DNA"/>
</dbReference>
<sequence length="310" mass="35747">MHSHKIKELINFTDDIMKQQDKIQYSQVDNESMTLQKSVGNLKQCEEMTIDTGIDLIIDRCSNKLSLKALAEFLSSQKNLNLDSLHILLTQLNHKIQLERHQQISSQIQYFTSFNNMTKPLNISHKESAFTLKIQNLDETAPGNETQDLYKSFSMPSPGLRPILINKSRLNSEDIIESKFEKQVKTRLILNSSAQFQKGKQLQIHKTCLDLNVSGSFQHQNNNSQVKPNVPKLQSDNKFLILDKSKYTNFTKKFKDFLKNQQTMDDQSTKSNSISPKKLNSQAKNMELQTLVIKKKMTKLLNFNPQILEK</sequence>
<dbReference type="AlphaFoldDB" id="A0A078AXV5"/>
<proteinExistence type="predicted"/>
<name>A0A078AXV5_STYLE</name>
<evidence type="ECO:0000313" key="2">
    <source>
        <dbReference type="Proteomes" id="UP000039865"/>
    </source>
</evidence>
<gene>
    <name evidence="1" type="primary">Contig16405.g17471</name>
    <name evidence="1" type="ORF">STYLEM_15986</name>
</gene>
<accession>A0A078AXV5</accession>
<protein>
    <submittedName>
        <fullName evidence="1">Uncharacterized protein</fullName>
    </submittedName>
</protein>
<organism evidence="1 2">
    <name type="scientific">Stylonychia lemnae</name>
    <name type="common">Ciliate</name>
    <dbReference type="NCBI Taxonomy" id="5949"/>
    <lineage>
        <taxon>Eukaryota</taxon>
        <taxon>Sar</taxon>
        <taxon>Alveolata</taxon>
        <taxon>Ciliophora</taxon>
        <taxon>Intramacronucleata</taxon>
        <taxon>Spirotrichea</taxon>
        <taxon>Stichotrichia</taxon>
        <taxon>Sporadotrichida</taxon>
        <taxon>Oxytrichidae</taxon>
        <taxon>Stylonychinae</taxon>
        <taxon>Stylonychia</taxon>
    </lineage>
</organism>
<reference evidence="1 2" key="1">
    <citation type="submission" date="2014-06" db="EMBL/GenBank/DDBJ databases">
        <authorList>
            <person name="Swart Estienne"/>
        </authorList>
    </citation>
    <scope>NUCLEOTIDE SEQUENCE [LARGE SCALE GENOMIC DNA]</scope>
    <source>
        <strain evidence="1 2">130c</strain>
    </source>
</reference>
<dbReference type="InParanoid" id="A0A078AXV5"/>
<keyword evidence="2" id="KW-1185">Reference proteome</keyword>